<sequence length="227" mass="24225">MIPDEAASLARSVLSCPETITVRVSDDRDAVADEVYDVTCDVHGSPVFSASETSALLAAARTGAVAVVEVTSGLDPLAADHRRLDLFLQGRLAQRGSGCPCCGDPRALVALDVSRVTLFRDDRPVPVEVDRFRDRRHVLNPGYLQRAAEHANEAHEQELRAATASTFGVPLESLLAASLLRVDASGVVVSWLDTAGGHTKRLDFLRTVASPQELGAALRSHLHAGIC</sequence>
<dbReference type="AlphaFoldDB" id="A0A6J7I2C8"/>
<evidence type="ECO:0000313" key="1">
    <source>
        <dbReference type="EMBL" id="CAB4924948.1"/>
    </source>
</evidence>
<proteinExistence type="predicted"/>
<organism evidence="1">
    <name type="scientific">freshwater metagenome</name>
    <dbReference type="NCBI Taxonomy" id="449393"/>
    <lineage>
        <taxon>unclassified sequences</taxon>
        <taxon>metagenomes</taxon>
        <taxon>ecological metagenomes</taxon>
    </lineage>
</organism>
<reference evidence="1" key="1">
    <citation type="submission" date="2020-05" db="EMBL/GenBank/DDBJ databases">
        <authorList>
            <person name="Chiriac C."/>
            <person name="Salcher M."/>
            <person name="Ghai R."/>
            <person name="Kavagutti S V."/>
        </authorList>
    </citation>
    <scope>NUCLEOTIDE SEQUENCE</scope>
</reference>
<dbReference type="InterPro" id="IPR037119">
    <property type="entry name" value="Haem_oxidase_HugZ-like_sf"/>
</dbReference>
<dbReference type="EMBL" id="CAFBMW010000005">
    <property type="protein sequence ID" value="CAB4924948.1"/>
    <property type="molecule type" value="Genomic_DNA"/>
</dbReference>
<dbReference type="Gene3D" id="3.20.180.10">
    <property type="entry name" value="PNP-oxidase-like"/>
    <property type="match status" value="1"/>
</dbReference>
<accession>A0A6J7I2C8</accession>
<gene>
    <name evidence="1" type="ORF">UFOPK3662_00859</name>
</gene>
<name>A0A6J7I2C8_9ZZZZ</name>
<protein>
    <submittedName>
        <fullName evidence="1">Unannotated protein</fullName>
    </submittedName>
</protein>